<keyword evidence="6 11" id="KW-0812">Transmembrane</keyword>
<dbReference type="InterPro" id="IPR003661">
    <property type="entry name" value="HisK_dim/P_dom"/>
</dbReference>
<dbReference type="InterPro" id="IPR005467">
    <property type="entry name" value="His_kinase_dom"/>
</dbReference>
<keyword evidence="8 11" id="KW-1133">Transmembrane helix</keyword>
<dbReference type="PANTHER" id="PTHR45436:SF5">
    <property type="entry name" value="SENSOR HISTIDINE KINASE TRCS"/>
    <property type="match status" value="1"/>
</dbReference>
<keyword evidence="10 11" id="KW-0472">Membrane</keyword>
<evidence type="ECO:0000256" key="2">
    <source>
        <dbReference type="ARBA" id="ARBA00004370"/>
    </source>
</evidence>
<dbReference type="EC" id="2.7.13.3" evidence="3"/>
<dbReference type="Pfam" id="PF02518">
    <property type="entry name" value="HATPase_c"/>
    <property type="match status" value="1"/>
</dbReference>
<comment type="catalytic activity">
    <reaction evidence="1">
        <text>ATP + protein L-histidine = ADP + protein N-phospho-L-histidine.</text>
        <dbReference type="EC" id="2.7.13.3"/>
    </reaction>
</comment>
<dbReference type="InterPro" id="IPR003660">
    <property type="entry name" value="HAMP_dom"/>
</dbReference>
<dbReference type="InterPro" id="IPR036890">
    <property type="entry name" value="HATPase_C_sf"/>
</dbReference>
<gene>
    <name evidence="14" type="ORF">RY831_02815</name>
</gene>
<proteinExistence type="predicted"/>
<feature type="domain" description="HAMP" evidence="13">
    <location>
        <begin position="199"/>
        <end position="256"/>
    </location>
</feature>
<feature type="transmembrane region" description="Helical" evidence="11">
    <location>
        <begin position="6"/>
        <end position="27"/>
    </location>
</feature>
<sequence>MFNTIFRKLVAILLLFGLLMSLIFVMIMRYSHAVYHQDIQQRFHVGIATRFAELAGWTPSGWIDPNAVTAAFAHLVTANPQFHVYILDRDGLVLSHYPDQLSLASNRVSLQPIKQILQSKPHLPILGDDPANSHRQQIFSAAQLQGNTRPEQYLYVTIHNEEDDESAQGLRLAYITREAAWLIGASVILALAGGLLSLHFVVRPLEQLASTMDGFRKNNFRDGLTDRKKPAASGDEIDAISVAFYRMAEQIQTQMRETARADSSRREFIANASHDLRTPLASIQGYLDTLSLKNETLTQQERQQYLQIALTQAKSLSHLVSTLVYLGKLDSGQIEVQHEMFRIDEVVHDVVQKFALQAQKKNIRLVARAHDRLPFVCADLGLIERALSNLIDNALGHTPVGGSVQVCLQNIDKKVWVSVIDSGSGISASDLPHIFERFYRGSSAREEAVVHAGIGLSIVNRIIDLHGESVEATNAPGGGALFRFSLPSMDSGKTPCAREQFLA</sequence>
<dbReference type="Pfam" id="PF00512">
    <property type="entry name" value="HisKA"/>
    <property type="match status" value="1"/>
</dbReference>
<keyword evidence="15" id="KW-1185">Reference proteome</keyword>
<dbReference type="InterPro" id="IPR004358">
    <property type="entry name" value="Sig_transdc_His_kin-like_C"/>
</dbReference>
<dbReference type="SUPFAM" id="SSF47384">
    <property type="entry name" value="Homodimeric domain of signal transducing histidine kinase"/>
    <property type="match status" value="1"/>
</dbReference>
<evidence type="ECO:0000256" key="11">
    <source>
        <dbReference type="SAM" id="Phobius"/>
    </source>
</evidence>
<keyword evidence="9" id="KW-0902">Two-component regulatory system</keyword>
<protein>
    <recommendedName>
        <fullName evidence="3">histidine kinase</fullName>
        <ecNumber evidence="3">2.7.13.3</ecNumber>
    </recommendedName>
</protein>
<evidence type="ECO:0000256" key="5">
    <source>
        <dbReference type="ARBA" id="ARBA00022679"/>
    </source>
</evidence>
<dbReference type="SUPFAM" id="SSF55874">
    <property type="entry name" value="ATPase domain of HSP90 chaperone/DNA topoisomerase II/histidine kinase"/>
    <property type="match status" value="1"/>
</dbReference>
<evidence type="ECO:0000256" key="6">
    <source>
        <dbReference type="ARBA" id="ARBA00022692"/>
    </source>
</evidence>
<feature type="domain" description="Histidine kinase" evidence="12">
    <location>
        <begin position="271"/>
        <end position="490"/>
    </location>
</feature>
<dbReference type="PANTHER" id="PTHR45436">
    <property type="entry name" value="SENSOR HISTIDINE KINASE YKOH"/>
    <property type="match status" value="1"/>
</dbReference>
<organism evidence="14 15">
    <name type="scientific">Noviherbaspirillum album</name>
    <dbReference type="NCBI Taxonomy" id="3080276"/>
    <lineage>
        <taxon>Bacteria</taxon>
        <taxon>Pseudomonadati</taxon>
        <taxon>Pseudomonadota</taxon>
        <taxon>Betaproteobacteria</taxon>
        <taxon>Burkholderiales</taxon>
        <taxon>Oxalobacteraceae</taxon>
        <taxon>Noviherbaspirillum</taxon>
    </lineage>
</organism>
<dbReference type="GO" id="GO:0016301">
    <property type="term" value="F:kinase activity"/>
    <property type="evidence" value="ECO:0007669"/>
    <property type="project" value="UniProtKB-KW"/>
</dbReference>
<dbReference type="SMART" id="SM00388">
    <property type="entry name" value="HisKA"/>
    <property type="match status" value="1"/>
</dbReference>
<dbReference type="PROSITE" id="PS50885">
    <property type="entry name" value="HAMP"/>
    <property type="match status" value="1"/>
</dbReference>
<evidence type="ECO:0000256" key="8">
    <source>
        <dbReference type="ARBA" id="ARBA00022989"/>
    </source>
</evidence>
<evidence type="ECO:0000313" key="15">
    <source>
        <dbReference type="Proteomes" id="UP001352263"/>
    </source>
</evidence>
<evidence type="ECO:0000256" key="3">
    <source>
        <dbReference type="ARBA" id="ARBA00012438"/>
    </source>
</evidence>
<evidence type="ECO:0000256" key="9">
    <source>
        <dbReference type="ARBA" id="ARBA00023012"/>
    </source>
</evidence>
<comment type="subcellular location">
    <subcellularLocation>
        <location evidence="2">Membrane</location>
    </subcellularLocation>
</comment>
<dbReference type="SMART" id="SM00387">
    <property type="entry name" value="HATPase_c"/>
    <property type="match status" value="1"/>
</dbReference>
<dbReference type="SMART" id="SM00304">
    <property type="entry name" value="HAMP"/>
    <property type="match status" value="1"/>
</dbReference>
<evidence type="ECO:0000256" key="4">
    <source>
        <dbReference type="ARBA" id="ARBA00022553"/>
    </source>
</evidence>
<keyword evidence="4" id="KW-0597">Phosphoprotein</keyword>
<evidence type="ECO:0000256" key="10">
    <source>
        <dbReference type="ARBA" id="ARBA00023136"/>
    </source>
</evidence>
<dbReference type="InterPro" id="IPR050428">
    <property type="entry name" value="TCS_sensor_his_kinase"/>
</dbReference>
<evidence type="ECO:0000256" key="1">
    <source>
        <dbReference type="ARBA" id="ARBA00000085"/>
    </source>
</evidence>
<keyword evidence="7 14" id="KW-0418">Kinase</keyword>
<evidence type="ECO:0000256" key="7">
    <source>
        <dbReference type="ARBA" id="ARBA00022777"/>
    </source>
</evidence>
<accession>A0ABU6J3P1</accession>
<feature type="transmembrane region" description="Helical" evidence="11">
    <location>
        <begin position="179"/>
        <end position="202"/>
    </location>
</feature>
<dbReference type="EMBL" id="JAWIIV010000002">
    <property type="protein sequence ID" value="MEC4718068.1"/>
    <property type="molecule type" value="Genomic_DNA"/>
</dbReference>
<evidence type="ECO:0000313" key="14">
    <source>
        <dbReference type="EMBL" id="MEC4718068.1"/>
    </source>
</evidence>
<dbReference type="InterPro" id="IPR036097">
    <property type="entry name" value="HisK_dim/P_sf"/>
</dbReference>
<dbReference type="PROSITE" id="PS50109">
    <property type="entry name" value="HIS_KIN"/>
    <property type="match status" value="1"/>
</dbReference>
<comment type="caution">
    <text evidence="14">The sequence shown here is derived from an EMBL/GenBank/DDBJ whole genome shotgun (WGS) entry which is preliminary data.</text>
</comment>
<dbReference type="CDD" id="cd00082">
    <property type="entry name" value="HisKA"/>
    <property type="match status" value="1"/>
</dbReference>
<evidence type="ECO:0000259" key="13">
    <source>
        <dbReference type="PROSITE" id="PS50885"/>
    </source>
</evidence>
<dbReference type="Proteomes" id="UP001352263">
    <property type="component" value="Unassembled WGS sequence"/>
</dbReference>
<dbReference type="CDD" id="cd00075">
    <property type="entry name" value="HATPase"/>
    <property type="match status" value="1"/>
</dbReference>
<dbReference type="CDD" id="cd06225">
    <property type="entry name" value="HAMP"/>
    <property type="match status" value="1"/>
</dbReference>
<dbReference type="InterPro" id="IPR003594">
    <property type="entry name" value="HATPase_dom"/>
</dbReference>
<name>A0ABU6J3P1_9BURK</name>
<reference evidence="14 15" key="1">
    <citation type="submission" date="2023-10" db="EMBL/GenBank/DDBJ databases">
        <title>Noviherbaspirillum sp. CPCC 100848 genome assembly.</title>
        <authorList>
            <person name="Li X.Y."/>
            <person name="Fang X.M."/>
        </authorList>
    </citation>
    <scope>NUCLEOTIDE SEQUENCE [LARGE SCALE GENOMIC DNA]</scope>
    <source>
        <strain evidence="14 15">CPCC 100848</strain>
    </source>
</reference>
<dbReference type="Gene3D" id="1.10.287.130">
    <property type="match status" value="1"/>
</dbReference>
<dbReference type="PRINTS" id="PR00344">
    <property type="entry name" value="BCTRLSENSOR"/>
</dbReference>
<dbReference type="RefSeq" id="WP_326504826.1">
    <property type="nucleotide sequence ID" value="NZ_JAWIIV010000002.1"/>
</dbReference>
<keyword evidence="5" id="KW-0808">Transferase</keyword>
<evidence type="ECO:0000259" key="12">
    <source>
        <dbReference type="PROSITE" id="PS50109"/>
    </source>
</evidence>
<dbReference type="Gene3D" id="6.10.340.10">
    <property type="match status" value="1"/>
</dbReference>
<dbReference type="Gene3D" id="3.30.565.10">
    <property type="entry name" value="Histidine kinase-like ATPase, C-terminal domain"/>
    <property type="match status" value="1"/>
</dbReference>